<dbReference type="Gene3D" id="1.20.1260.20">
    <property type="entry name" value="PPE superfamily"/>
    <property type="match status" value="1"/>
</dbReference>
<reference evidence="2 3" key="1">
    <citation type="journal article" date="2019" name="Int. J. Syst. Evol. Microbiol.">
        <title>The Global Catalogue of Microorganisms (GCM) 10K type strain sequencing project: providing services to taxonomists for standard genome sequencing and annotation.</title>
        <authorList>
            <consortium name="The Broad Institute Genomics Platform"/>
            <consortium name="The Broad Institute Genome Sequencing Center for Infectious Disease"/>
            <person name="Wu L."/>
            <person name="Ma J."/>
        </authorList>
    </citation>
    <scope>NUCLEOTIDE SEQUENCE [LARGE SCALE GENOMIC DNA]</scope>
    <source>
        <strain evidence="2 3">JCM 13249</strain>
    </source>
</reference>
<accession>A0ABN2K1R4</accession>
<dbReference type="Pfam" id="PF06259">
    <property type="entry name" value="Abhydrolase_8"/>
    <property type="match status" value="1"/>
</dbReference>
<name>A0ABN2K1R4_9ACTN</name>
<proteinExistence type="predicted"/>
<comment type="caution">
    <text evidence="2">The sequence shown here is derived from an EMBL/GenBank/DDBJ whole genome shotgun (WGS) entry which is preliminary data.</text>
</comment>
<dbReference type="SUPFAM" id="SSF53474">
    <property type="entry name" value="alpha/beta-Hydrolases"/>
    <property type="match status" value="1"/>
</dbReference>
<keyword evidence="3" id="KW-1185">Reference proteome</keyword>
<dbReference type="InterPro" id="IPR038332">
    <property type="entry name" value="PPE_sf"/>
</dbReference>
<organism evidence="2 3">
    <name type="scientific">Luedemannella helvata</name>
    <dbReference type="NCBI Taxonomy" id="349315"/>
    <lineage>
        <taxon>Bacteria</taxon>
        <taxon>Bacillati</taxon>
        <taxon>Actinomycetota</taxon>
        <taxon>Actinomycetes</taxon>
        <taxon>Micromonosporales</taxon>
        <taxon>Micromonosporaceae</taxon>
        <taxon>Luedemannella</taxon>
    </lineage>
</organism>
<sequence>MVTEAGLCAAEPGRMTATGAGFRRLARELSARADGVRAGGVALGNGWRGGARDAAAGALDRAESRLRGAADAVLACGQVLTELGEQVRTARALLERGYGPLAVEVATRADAAATGRLAALSRALRDPAAFGAPVDPAVPARGTPPTTVRAWWAGLTADQRVWLVANRPGDVGGLDGVPAADRDAANRVRLAAALDAAARRGDEALLRGLGAIAARLADGGRVRAYLLGLDVSGDGRAIVAMGDPDRATDVLTYVPGANTALASLGGLLDRTDRMRDAAERLDGTADVATVLWLGYDAPEWASAMSASAAHAAVPDLDRFLDGLRATHEGPPAHQTVLGHSYGSLVVGATARDAGLNADDVVFVGSAGVGVPSADRLELPAGHVWSSTARSDPFAYAAPGFGQFVRDAAHNVTAPFSRWYADPVPNVDMWHGHNPSDRTFGANVFTSDPRGGHSGYFAGAGLENIARIAVGGQHLANVD</sequence>
<evidence type="ECO:0000313" key="3">
    <source>
        <dbReference type="Proteomes" id="UP001500655"/>
    </source>
</evidence>
<evidence type="ECO:0000259" key="1">
    <source>
        <dbReference type="Pfam" id="PF06259"/>
    </source>
</evidence>
<gene>
    <name evidence="2" type="ORF">GCM10009681_17060</name>
</gene>
<dbReference type="InterPro" id="IPR010427">
    <property type="entry name" value="DUF1023"/>
</dbReference>
<dbReference type="InterPro" id="IPR029058">
    <property type="entry name" value="AB_hydrolase_fold"/>
</dbReference>
<dbReference type="EMBL" id="BAAALS010000006">
    <property type="protein sequence ID" value="GAA1746495.1"/>
    <property type="molecule type" value="Genomic_DNA"/>
</dbReference>
<protein>
    <recommendedName>
        <fullName evidence="1">DUF1023 domain-containing protein</fullName>
    </recommendedName>
</protein>
<evidence type="ECO:0000313" key="2">
    <source>
        <dbReference type="EMBL" id="GAA1746495.1"/>
    </source>
</evidence>
<dbReference type="Proteomes" id="UP001500655">
    <property type="component" value="Unassembled WGS sequence"/>
</dbReference>
<feature type="domain" description="DUF1023" evidence="1">
    <location>
        <begin position="232"/>
        <end position="396"/>
    </location>
</feature>